<organism evidence="3 4">
    <name type="scientific">Potamilus streckersoni</name>
    <dbReference type="NCBI Taxonomy" id="2493646"/>
    <lineage>
        <taxon>Eukaryota</taxon>
        <taxon>Metazoa</taxon>
        <taxon>Spiralia</taxon>
        <taxon>Lophotrochozoa</taxon>
        <taxon>Mollusca</taxon>
        <taxon>Bivalvia</taxon>
        <taxon>Autobranchia</taxon>
        <taxon>Heteroconchia</taxon>
        <taxon>Palaeoheterodonta</taxon>
        <taxon>Unionida</taxon>
        <taxon>Unionoidea</taxon>
        <taxon>Unionidae</taxon>
        <taxon>Ambleminae</taxon>
        <taxon>Lampsilini</taxon>
        <taxon>Potamilus</taxon>
    </lineage>
</organism>
<name>A0AAE0SE43_9BIVA</name>
<feature type="region of interest" description="Disordered" evidence="2">
    <location>
        <begin position="473"/>
        <end position="503"/>
    </location>
</feature>
<feature type="region of interest" description="Disordered" evidence="2">
    <location>
        <begin position="328"/>
        <end position="362"/>
    </location>
</feature>
<dbReference type="AlphaFoldDB" id="A0AAE0SE43"/>
<feature type="compositionally biased region" description="Polar residues" evidence="2">
    <location>
        <begin position="86"/>
        <end position="99"/>
    </location>
</feature>
<evidence type="ECO:0000313" key="3">
    <source>
        <dbReference type="EMBL" id="KAK3590256.1"/>
    </source>
</evidence>
<dbReference type="InterPro" id="IPR007573">
    <property type="entry name" value="QWRF"/>
</dbReference>
<dbReference type="Pfam" id="PF04484">
    <property type="entry name" value="QWRF"/>
    <property type="match status" value="1"/>
</dbReference>
<dbReference type="EMBL" id="JAEAOA010002345">
    <property type="protein sequence ID" value="KAK3590256.1"/>
    <property type="molecule type" value="Genomic_DNA"/>
</dbReference>
<reference evidence="3" key="3">
    <citation type="submission" date="2023-05" db="EMBL/GenBank/DDBJ databases">
        <authorList>
            <person name="Smith C.H."/>
        </authorList>
    </citation>
    <scope>NUCLEOTIDE SEQUENCE</scope>
    <source>
        <strain evidence="3">CHS0354</strain>
        <tissue evidence="3">Mantle</tissue>
    </source>
</reference>
<feature type="region of interest" description="Disordered" evidence="2">
    <location>
        <begin position="1"/>
        <end position="151"/>
    </location>
</feature>
<dbReference type="Proteomes" id="UP001195483">
    <property type="component" value="Unassembled WGS sequence"/>
</dbReference>
<keyword evidence="1" id="KW-0175">Coiled coil</keyword>
<evidence type="ECO:0000313" key="4">
    <source>
        <dbReference type="Proteomes" id="UP001195483"/>
    </source>
</evidence>
<feature type="compositionally biased region" description="Low complexity" evidence="2">
    <location>
        <begin position="345"/>
        <end position="354"/>
    </location>
</feature>
<proteinExistence type="predicted"/>
<feature type="compositionally biased region" description="Polar residues" evidence="2">
    <location>
        <begin position="61"/>
        <end position="72"/>
    </location>
</feature>
<reference evidence="3" key="2">
    <citation type="journal article" date="2021" name="Genome Biol. Evol.">
        <title>Developing a high-quality reference genome for a parasitic bivalve with doubly uniparental inheritance (Bivalvia: Unionida).</title>
        <authorList>
            <person name="Smith C.H."/>
        </authorList>
    </citation>
    <scope>NUCLEOTIDE SEQUENCE</scope>
    <source>
        <strain evidence="3">CHS0354</strain>
        <tissue evidence="3">Mantle</tissue>
    </source>
</reference>
<feature type="coiled-coil region" evidence="1">
    <location>
        <begin position="662"/>
        <end position="689"/>
    </location>
</feature>
<accession>A0AAE0SE43</accession>
<comment type="caution">
    <text evidence="3">The sequence shown here is derived from an EMBL/GenBank/DDBJ whole genome shotgun (WGS) entry which is preliminary data.</text>
</comment>
<reference evidence="3" key="1">
    <citation type="journal article" date="2021" name="Genome Biol. Evol.">
        <title>A High-Quality Reference Genome for a Parasitic Bivalve with Doubly Uniparental Inheritance (Bivalvia: Unionida).</title>
        <authorList>
            <person name="Smith C.H."/>
        </authorList>
    </citation>
    <scope>NUCLEOTIDE SEQUENCE</scope>
    <source>
        <strain evidence="3">CHS0354</strain>
    </source>
</reference>
<feature type="compositionally biased region" description="Acidic residues" evidence="2">
    <location>
        <begin position="133"/>
        <end position="143"/>
    </location>
</feature>
<keyword evidence="4" id="KW-1185">Reference proteome</keyword>
<evidence type="ECO:0000256" key="2">
    <source>
        <dbReference type="SAM" id="MobiDB-lite"/>
    </source>
</evidence>
<gene>
    <name evidence="3" type="ORF">CHS0354_041334</name>
</gene>
<protein>
    <recommendedName>
        <fullName evidence="5">HAUS augmin-like complex subunit 8</fullName>
    </recommendedName>
</protein>
<evidence type="ECO:0008006" key="5">
    <source>
        <dbReference type="Google" id="ProtNLM"/>
    </source>
</evidence>
<sequence>MASKRNLYRPAPQENVGQQRARKRLIQGRLITGSNSVPGSVPVTGHDDTKSSVQVPPRIPYNSNQSYDSQVIQLGRQVTPKGKGFQQGSGEESSLNQSTKTEDYVLNPRSSAPQVTEYRSPKQGLPAGSLDLSEGEPDIDENSWIDKSAGSRTRYQKPSEVLCIDASRQTKDPDLSEVDIVVGVKQSPVKIVCHSPSSVKRSLRKMVQSGQAKRVEVDTLPTVSFMGEPPPGRKTIPASQVEMIEGGEIDPYTAVQSIPMSPLSNGEEDGDIQDIHIPQPNFDEISVLFGLPDVPRREVTERSKDRDADTDSVISVDSNACSLDEYVTSKPKSKKITPVPRSTKKVPPAKAPDTAKAKKGRVVPSRYMQAVESKAKSLSLNLDQTSISVTKTCKSLEKPQSARKVARRNQPPVVSAALDETVRPRTPETLTTVVSQMANASTPTFDCSLPDHDMDASAIHPDLSVLSTASNHSKSHLAMSKQKSLSEGREPLQEISTNRKKSKGKVTQVQLDLRYGHYLQWLFLYTKGKKCQQEQEKQAMTQIAALHEEVEKMRKLKAEKLQHLAQLRHLNMLDELIDIQKQGLGPVIANLPQLQKNYSDLAHALDTTRHQIRTKGVYIPDNEEEFLDALETALAESEHLLGQISVLSRQKSQNVTAMATGLETLEKDVENMTQELKRSQELILATEKLHMEENSLKVQAIQDHWA</sequence>
<evidence type="ECO:0000256" key="1">
    <source>
        <dbReference type="SAM" id="Coils"/>
    </source>
</evidence>